<dbReference type="Gene3D" id="1.10.1780.10">
    <property type="entry name" value="Clp, N-terminal domain"/>
    <property type="match status" value="1"/>
</dbReference>
<evidence type="ECO:0000256" key="2">
    <source>
        <dbReference type="ARBA" id="ARBA00022840"/>
    </source>
</evidence>
<dbReference type="InterPro" id="IPR041546">
    <property type="entry name" value="ClpA/ClpB_AAA_lid"/>
</dbReference>
<dbReference type="PANTHER" id="PTHR11638">
    <property type="entry name" value="ATP-DEPENDENT CLP PROTEASE"/>
    <property type="match status" value="1"/>
</dbReference>
<dbReference type="SMART" id="SM01086">
    <property type="entry name" value="ClpB_D2-small"/>
    <property type="match status" value="1"/>
</dbReference>
<evidence type="ECO:0000313" key="7">
    <source>
        <dbReference type="EMBL" id="VAW45397.1"/>
    </source>
</evidence>
<dbReference type="Pfam" id="PF07724">
    <property type="entry name" value="AAA_2"/>
    <property type="match status" value="1"/>
</dbReference>
<dbReference type="GO" id="GO:0005524">
    <property type="term" value="F:ATP binding"/>
    <property type="evidence" value="ECO:0007669"/>
    <property type="project" value="UniProtKB-KW"/>
</dbReference>
<keyword evidence="2" id="KW-0067">ATP-binding</keyword>
<dbReference type="PRINTS" id="PR00300">
    <property type="entry name" value="CLPPROTEASEA"/>
</dbReference>
<dbReference type="Gene3D" id="1.10.8.60">
    <property type="match status" value="1"/>
</dbReference>
<evidence type="ECO:0000256" key="1">
    <source>
        <dbReference type="ARBA" id="ARBA00022741"/>
    </source>
</evidence>
<reference evidence="7" key="1">
    <citation type="submission" date="2018-06" db="EMBL/GenBank/DDBJ databases">
        <authorList>
            <person name="Zhirakovskaya E."/>
        </authorList>
    </citation>
    <scope>NUCLEOTIDE SEQUENCE</scope>
</reference>
<feature type="domain" description="Clp ATPase C-terminal" evidence="6">
    <location>
        <begin position="778"/>
        <end position="869"/>
    </location>
</feature>
<dbReference type="InterPro" id="IPR019489">
    <property type="entry name" value="Clp_ATPase_C"/>
</dbReference>
<dbReference type="InterPro" id="IPR003593">
    <property type="entry name" value="AAA+_ATPase"/>
</dbReference>
<dbReference type="PANTHER" id="PTHR11638:SF184">
    <property type="entry name" value="ATPASE WITH CHAPERONE ACTIVITY"/>
    <property type="match status" value="1"/>
</dbReference>
<dbReference type="PROSITE" id="PS00870">
    <property type="entry name" value="CLPAB_1"/>
    <property type="match status" value="1"/>
</dbReference>
<accession>A0A3B0W3S4</accession>
<keyword evidence="4" id="KW-0175">Coiled coil</keyword>
<dbReference type="AlphaFoldDB" id="A0A3B0W3S4"/>
<dbReference type="InterPro" id="IPR027417">
    <property type="entry name" value="P-loop_NTPase"/>
</dbReference>
<evidence type="ECO:0000256" key="3">
    <source>
        <dbReference type="ARBA" id="ARBA00023186"/>
    </source>
</evidence>
<evidence type="ECO:0000256" key="4">
    <source>
        <dbReference type="SAM" id="Coils"/>
    </source>
</evidence>
<dbReference type="CDD" id="cd00009">
    <property type="entry name" value="AAA"/>
    <property type="match status" value="1"/>
</dbReference>
<dbReference type="SMART" id="SM00382">
    <property type="entry name" value="AAA"/>
    <property type="match status" value="2"/>
</dbReference>
<gene>
    <name evidence="7" type="ORF">MNBD_GAMMA03-1718</name>
</gene>
<dbReference type="Pfam" id="PF10431">
    <property type="entry name" value="ClpB_D2-small"/>
    <property type="match status" value="1"/>
</dbReference>
<dbReference type="Pfam" id="PF00004">
    <property type="entry name" value="AAA"/>
    <property type="match status" value="1"/>
</dbReference>
<dbReference type="GO" id="GO:0034605">
    <property type="term" value="P:cellular response to heat"/>
    <property type="evidence" value="ECO:0007669"/>
    <property type="project" value="TreeGrafter"/>
</dbReference>
<dbReference type="InterPro" id="IPR003959">
    <property type="entry name" value="ATPase_AAA_core"/>
</dbReference>
<dbReference type="InterPro" id="IPR018368">
    <property type="entry name" value="ClpA/B_CS1"/>
</dbReference>
<organism evidence="7">
    <name type="scientific">hydrothermal vent metagenome</name>
    <dbReference type="NCBI Taxonomy" id="652676"/>
    <lineage>
        <taxon>unclassified sequences</taxon>
        <taxon>metagenomes</taxon>
        <taxon>ecological metagenomes</taxon>
    </lineage>
</organism>
<feature type="coiled-coil region" evidence="4">
    <location>
        <begin position="426"/>
        <end position="477"/>
    </location>
</feature>
<feature type="domain" description="AAA+ ATPase" evidence="5">
    <location>
        <begin position="606"/>
        <end position="767"/>
    </location>
</feature>
<dbReference type="Gene3D" id="3.40.50.300">
    <property type="entry name" value="P-loop containing nucleotide triphosphate hydrolases"/>
    <property type="match status" value="3"/>
</dbReference>
<evidence type="ECO:0000259" key="5">
    <source>
        <dbReference type="SMART" id="SM00382"/>
    </source>
</evidence>
<dbReference type="InterPro" id="IPR050130">
    <property type="entry name" value="ClpA_ClpB"/>
</dbReference>
<proteinExistence type="predicted"/>
<dbReference type="FunFam" id="3.40.50.300:FF:000025">
    <property type="entry name" value="ATP-dependent Clp protease subunit"/>
    <property type="match status" value="1"/>
</dbReference>
<sequence>MEFDKLIKNMSDECRDLFEKSVATASSRSHYSIDLEHWLAEAISGETQEINVVLDHFNIKKETLQADSINALEQLKTGNDGFPKIAPDIVRLLFEAWMIASTQYASLAIRPIHILLAITDSPNLYLRALKISSEFEKINADDFREQCDALLQNELPSQQTENSSIAQGATKTPALDQFTINLTALAKEGKIDKVLGRDDEVRQMIDILCRRKQNNPILTGEAGVGKTAVVEGLAERISTGEVPEMLQNVALHSLDLGLLQAGAGVKGEFENRLKNVIKEVKNSPWPIIIFIDEAHTLIGAGNQAGSGDAANLLKPALARGELRTIAATTWAEYKKYFETDAALTRRFQIVKIEEPNEAQAIVMLRSITPSLEKHHHITVLEEAITSAVILSHRYIAGRQLPDKCVSLLDTACARVNLSLNATPATLENYEKQMTNIEFEISRLTQEQLNGYDHIEALAQLESQKKAAELASSKLNQRWQEEKELMASIVNIRLDIEQSQNEETTSATHIKKQQALSNKLKKSRAQLVKLQNDSPMMHECVDAQVVAEVVADWTGIPVGRMQKDEISNVLALKETLEKRVIGQSHGLNIIAQSMQTARAKLSDPKRPLGIFMLVGPSGVGKTETALALAEQLYGSDQNMTVINMSEFKEEHKVSLLMGSPPGYVGYGEGGILTEAVRRKPYSVVLLDEIEKAHPGVQDIFYQVFDKGMLRDGEGRDIDFKNTVIIMTSNTASEQIEQLCIDPETKPSPKGLLDAIGTTLRETYKPAFLGRINIVPYYPLDEKCLESIAKLQLETIKQRAQTQYRVPLSYSNKMADFIVQQCQQSDTGARQISTLLNNTLLPQMAEVILTAMASNEEFDKIEVGISNHKTFDVRLVKLKQKKTASRSKVNAK</sequence>
<keyword evidence="3" id="KW-0143">Chaperone</keyword>
<dbReference type="InterPro" id="IPR036628">
    <property type="entry name" value="Clp_N_dom_sf"/>
</dbReference>
<protein>
    <submittedName>
        <fullName evidence="7">ClpB-like protein</fullName>
    </submittedName>
</protein>
<name>A0A3B0W3S4_9ZZZZ</name>
<dbReference type="SUPFAM" id="SSF52540">
    <property type="entry name" value="P-loop containing nucleoside triphosphate hydrolases"/>
    <property type="match status" value="2"/>
</dbReference>
<dbReference type="GO" id="GO:0005737">
    <property type="term" value="C:cytoplasm"/>
    <property type="evidence" value="ECO:0007669"/>
    <property type="project" value="TreeGrafter"/>
</dbReference>
<dbReference type="InterPro" id="IPR001270">
    <property type="entry name" value="ClpA/B"/>
</dbReference>
<dbReference type="SUPFAM" id="SSF81923">
    <property type="entry name" value="Double Clp-N motif"/>
    <property type="match status" value="1"/>
</dbReference>
<dbReference type="EMBL" id="UOFC01000056">
    <property type="protein sequence ID" value="VAW45397.1"/>
    <property type="molecule type" value="Genomic_DNA"/>
</dbReference>
<keyword evidence="1" id="KW-0547">Nucleotide-binding</keyword>
<dbReference type="GO" id="GO:0016887">
    <property type="term" value="F:ATP hydrolysis activity"/>
    <property type="evidence" value="ECO:0007669"/>
    <property type="project" value="InterPro"/>
</dbReference>
<dbReference type="Pfam" id="PF17871">
    <property type="entry name" value="AAA_lid_9"/>
    <property type="match status" value="1"/>
</dbReference>
<dbReference type="InterPro" id="IPR017729">
    <property type="entry name" value="ATPase_T6SS_ClpV1"/>
</dbReference>
<feature type="domain" description="AAA+ ATPase" evidence="5">
    <location>
        <begin position="212"/>
        <end position="357"/>
    </location>
</feature>
<evidence type="ECO:0000259" key="6">
    <source>
        <dbReference type="SMART" id="SM01086"/>
    </source>
</evidence>
<dbReference type="NCBIfam" id="TIGR03345">
    <property type="entry name" value="VI_ClpV1"/>
    <property type="match status" value="1"/>
</dbReference>
<dbReference type="CDD" id="cd19499">
    <property type="entry name" value="RecA-like_ClpB_Hsp104-like"/>
    <property type="match status" value="1"/>
</dbReference>